<keyword evidence="2" id="KW-1185">Reference proteome</keyword>
<dbReference type="Proteomes" id="UP000440224">
    <property type="component" value="Unassembled WGS sequence"/>
</dbReference>
<name>A0A6N7PLY5_9BACT</name>
<evidence type="ECO:0008006" key="3">
    <source>
        <dbReference type="Google" id="ProtNLM"/>
    </source>
</evidence>
<organism evidence="1 2">
    <name type="scientific">Polyangium spumosum</name>
    <dbReference type="NCBI Taxonomy" id="889282"/>
    <lineage>
        <taxon>Bacteria</taxon>
        <taxon>Pseudomonadati</taxon>
        <taxon>Myxococcota</taxon>
        <taxon>Polyangia</taxon>
        <taxon>Polyangiales</taxon>
        <taxon>Polyangiaceae</taxon>
        <taxon>Polyangium</taxon>
    </lineage>
</organism>
<dbReference type="OrthoDB" id="1753424at2"/>
<dbReference type="EMBL" id="WJIE01000004">
    <property type="protein sequence ID" value="MRG93028.1"/>
    <property type="molecule type" value="Genomic_DNA"/>
</dbReference>
<dbReference type="AlphaFoldDB" id="A0A6N7PLY5"/>
<evidence type="ECO:0000313" key="2">
    <source>
        <dbReference type="Proteomes" id="UP000440224"/>
    </source>
</evidence>
<sequence length="264" mass="29409">MHRIIDKIETALLVTAVMLLVAFAIGRAHAKRDRMLSKLGESYGFRVAWRSAFARIYCLEFDKPGWGGMLRLTMGPLGDIRDIHFVGLTMRPIPGVCVEARRMHDLVHRAAGSQGVDALVTEGSPDVVALLSEEILALMKQFEAQIAEASFRMGNPLRLWAGGYMVRFEVSRCRETDEEHLVRALLLIDSFMHWIDQLPIAAVAGACRACGESDAGSQCGRCGSPYHDECWREAGGCRGWGCGDQRTKLRIIRKSMLSPIYLTR</sequence>
<dbReference type="RefSeq" id="WP_153819901.1">
    <property type="nucleotide sequence ID" value="NZ_WJIE01000004.1"/>
</dbReference>
<evidence type="ECO:0000313" key="1">
    <source>
        <dbReference type="EMBL" id="MRG93028.1"/>
    </source>
</evidence>
<protein>
    <recommendedName>
        <fullName evidence="3">Phorbol-ester/DAG-type domain-containing protein</fullName>
    </recommendedName>
</protein>
<proteinExistence type="predicted"/>
<accession>A0A6N7PLY5</accession>
<reference evidence="1 2" key="1">
    <citation type="submission" date="2019-10" db="EMBL/GenBank/DDBJ databases">
        <title>A soil myxobacterium in the family Polyangiaceae.</title>
        <authorList>
            <person name="Li Y."/>
            <person name="Wang J."/>
        </authorList>
    </citation>
    <scope>NUCLEOTIDE SEQUENCE [LARGE SCALE GENOMIC DNA]</scope>
    <source>
        <strain evidence="1 2">DSM 14734</strain>
    </source>
</reference>
<comment type="caution">
    <text evidence="1">The sequence shown here is derived from an EMBL/GenBank/DDBJ whole genome shotgun (WGS) entry which is preliminary data.</text>
</comment>
<gene>
    <name evidence="1" type="ORF">GF068_13965</name>
</gene>